<dbReference type="OMA" id="EHAPNEQ"/>
<feature type="compositionally biased region" description="Acidic residues" evidence="1">
    <location>
        <begin position="353"/>
        <end position="381"/>
    </location>
</feature>
<dbReference type="Proteomes" id="UP000004994">
    <property type="component" value="Chromosome 6"/>
</dbReference>
<feature type="domain" description="Yippee" evidence="2">
    <location>
        <begin position="17"/>
        <end position="109"/>
    </location>
</feature>
<evidence type="ECO:0000256" key="1">
    <source>
        <dbReference type="SAM" id="MobiDB-lite"/>
    </source>
</evidence>
<dbReference type="PhylomeDB" id="K4C9V5"/>
<evidence type="ECO:0000313" key="3">
    <source>
        <dbReference type="EnsemblPlants" id="Solyc06g075920.1.1"/>
    </source>
</evidence>
<dbReference type="Gramene" id="Solyc06g075920.1.1">
    <property type="protein sequence ID" value="Solyc06g075920.1.1"/>
    <property type="gene ID" value="Solyc06g075920.1"/>
</dbReference>
<evidence type="ECO:0000259" key="2">
    <source>
        <dbReference type="PROSITE" id="PS51792"/>
    </source>
</evidence>
<dbReference type="GeneID" id="112941717"/>
<feature type="region of interest" description="Disordered" evidence="1">
    <location>
        <begin position="318"/>
        <end position="381"/>
    </location>
</feature>
<dbReference type="PROSITE" id="PS51792">
    <property type="entry name" value="YIPPEE"/>
    <property type="match status" value="1"/>
</dbReference>
<feature type="region of interest" description="Disordered" evidence="1">
    <location>
        <begin position="125"/>
        <end position="180"/>
    </location>
</feature>
<reference evidence="3" key="2">
    <citation type="submission" date="2015-06" db="UniProtKB">
        <authorList>
            <consortium name="EnsemblPlants"/>
        </authorList>
    </citation>
    <scope>IDENTIFICATION</scope>
    <source>
        <strain evidence="3">cv. Heinz 1706</strain>
    </source>
</reference>
<organism evidence="3">
    <name type="scientific">Solanum lycopersicum</name>
    <name type="common">Tomato</name>
    <name type="synonym">Lycopersicon esculentum</name>
    <dbReference type="NCBI Taxonomy" id="4081"/>
    <lineage>
        <taxon>Eukaryota</taxon>
        <taxon>Viridiplantae</taxon>
        <taxon>Streptophyta</taxon>
        <taxon>Embryophyta</taxon>
        <taxon>Tracheophyta</taxon>
        <taxon>Spermatophyta</taxon>
        <taxon>Magnoliopsida</taxon>
        <taxon>eudicotyledons</taxon>
        <taxon>Gunneridae</taxon>
        <taxon>Pentapetalae</taxon>
        <taxon>asterids</taxon>
        <taxon>lamiids</taxon>
        <taxon>Solanales</taxon>
        <taxon>Solanaceae</taxon>
        <taxon>Solanoideae</taxon>
        <taxon>Solaneae</taxon>
        <taxon>Solanum</taxon>
        <taxon>Solanum subgen. Lycopersicon</taxon>
    </lineage>
</organism>
<accession>K4C9V5</accession>
<sequence length="381" mass="41985">MVRCYSLEYQDVIPLYDSIHCRKCRNQVARVHDYIRMVWPQGIFAGLFNVLVPESENSHLGQFGTTVVNANCIGCGELIGWKIIAVTRQNMYVREGRFFMNLDKLSLWNDVPLLHLNGLQDLGVNEENADQHGDPNEQNVDQDGDTNEQNVDQDGDTNEHAPNEQGGANKQNADQDKDTNEDVGINQYTFTDLLMHFICQNANQGGGGGNEQNYDQDGSGNEQVHNEQDVGTNEKSADQDGDTTDGDANDQDRDATDGDVNEQNVDQDGDTNEHAPNEQGVANEQNVDQDKDTNEDVGINQYNFTNLLMHFICQSANQGEGGGNEQNRDQDGGGNEQVNKEQDVGANEKSADQDGDSTDQDAETTDRDGDDATDQDGDATD</sequence>
<feature type="compositionally biased region" description="Polar residues" evidence="1">
    <location>
        <begin position="219"/>
        <end position="234"/>
    </location>
</feature>
<dbReference type="PANTHER" id="PTHR13848">
    <property type="entry name" value="PROTEIN YIPPEE-LIKE CG15309-RELATED"/>
    <property type="match status" value="1"/>
</dbReference>
<dbReference type="InterPro" id="IPR034751">
    <property type="entry name" value="Yippee"/>
</dbReference>
<feature type="compositionally biased region" description="Acidic residues" evidence="1">
    <location>
        <begin position="140"/>
        <end position="156"/>
    </location>
</feature>
<protein>
    <recommendedName>
        <fullName evidence="2">Yippee domain-containing protein</fullName>
    </recommendedName>
</protein>
<name>K4C9V5_SOLLC</name>
<keyword evidence="4" id="KW-1185">Reference proteome</keyword>
<proteinExistence type="predicted"/>
<dbReference type="InParanoid" id="K4C9V5"/>
<gene>
    <name evidence="3" type="primary">LOC112941717</name>
</gene>
<feature type="region of interest" description="Disordered" evidence="1">
    <location>
        <begin position="206"/>
        <end position="296"/>
    </location>
</feature>
<feature type="compositionally biased region" description="Acidic residues" evidence="1">
    <location>
        <begin position="239"/>
        <end position="249"/>
    </location>
</feature>
<dbReference type="RefSeq" id="XP_069155860.1">
    <property type="nucleotide sequence ID" value="XM_069299759.1"/>
</dbReference>
<evidence type="ECO:0000313" key="4">
    <source>
        <dbReference type="Proteomes" id="UP000004994"/>
    </source>
</evidence>
<dbReference type="PaxDb" id="4081-Solyc06g075920.1.1"/>
<reference evidence="3" key="1">
    <citation type="journal article" date="2012" name="Nature">
        <title>The tomato genome sequence provides insights into fleshy fruit evolution.</title>
        <authorList>
            <consortium name="Tomato Genome Consortium"/>
        </authorList>
    </citation>
    <scope>NUCLEOTIDE SEQUENCE [LARGE SCALE GENOMIC DNA]</scope>
    <source>
        <strain evidence="3">cv. Heinz 1706</strain>
    </source>
</reference>
<dbReference type="InterPro" id="IPR039058">
    <property type="entry name" value="Yippee_fam"/>
</dbReference>
<dbReference type="EnsemblPlants" id="Solyc06g075920.1.1">
    <property type="protein sequence ID" value="Solyc06g075920.1.1"/>
    <property type="gene ID" value="Solyc06g075920.1"/>
</dbReference>
<dbReference type="AlphaFoldDB" id="K4C9V5"/>
<dbReference type="HOGENOM" id="CLU_587142_0_0_1"/>
<feature type="compositionally biased region" description="Acidic residues" evidence="1">
    <location>
        <begin position="257"/>
        <end position="270"/>
    </location>
</feature>
<dbReference type="STRING" id="4081.K4C9V5"/>